<evidence type="ECO:0008006" key="8">
    <source>
        <dbReference type="Google" id="ProtNLM"/>
    </source>
</evidence>
<evidence type="ECO:0000256" key="4">
    <source>
        <dbReference type="ARBA" id="ARBA00023136"/>
    </source>
</evidence>
<dbReference type="InterPro" id="IPR023352">
    <property type="entry name" value="MAPEG-like_dom_sf"/>
</dbReference>
<keyword evidence="3 5" id="KW-1133">Transmembrane helix</keyword>
<dbReference type="EMBL" id="VTRV01000187">
    <property type="protein sequence ID" value="TZF84336.1"/>
    <property type="molecule type" value="Genomic_DNA"/>
</dbReference>
<evidence type="ECO:0000313" key="7">
    <source>
        <dbReference type="Proteomes" id="UP000323164"/>
    </source>
</evidence>
<dbReference type="InterPro" id="IPR001129">
    <property type="entry name" value="Membr-assoc_MAPEG"/>
</dbReference>
<feature type="transmembrane region" description="Helical" evidence="5">
    <location>
        <begin position="110"/>
        <end position="130"/>
    </location>
</feature>
<name>A0A5D8YPY6_9GAMM</name>
<sequence length="131" mass="14039">MTLSTAYWCVLVAALLPYVWTVIAKSRGPRYDNRDPRAWLARQDDPRVQRANAAQLNAFEAFPAFAAGVILAHLAGVADARIALLAVVFVAARVLHGVFYVAGIATARSMAWFIGIGCSVALLAQAALAVR</sequence>
<keyword evidence="4 5" id="KW-0472">Membrane</keyword>
<keyword evidence="2 5" id="KW-0812">Transmembrane</keyword>
<evidence type="ECO:0000256" key="3">
    <source>
        <dbReference type="ARBA" id="ARBA00022989"/>
    </source>
</evidence>
<organism evidence="6 7">
    <name type="scientific">Cognatilysobacter lacus</name>
    <dbReference type="NCBI Taxonomy" id="1643323"/>
    <lineage>
        <taxon>Bacteria</taxon>
        <taxon>Pseudomonadati</taxon>
        <taxon>Pseudomonadota</taxon>
        <taxon>Gammaproteobacteria</taxon>
        <taxon>Lysobacterales</taxon>
        <taxon>Lysobacteraceae</taxon>
        <taxon>Cognatilysobacter</taxon>
    </lineage>
</organism>
<dbReference type="GO" id="GO:0016020">
    <property type="term" value="C:membrane"/>
    <property type="evidence" value="ECO:0007669"/>
    <property type="project" value="UniProtKB-SubCell"/>
</dbReference>
<dbReference type="AlphaFoldDB" id="A0A5D8YPY6"/>
<dbReference type="Proteomes" id="UP000323164">
    <property type="component" value="Unassembled WGS sequence"/>
</dbReference>
<proteinExistence type="predicted"/>
<comment type="subcellular location">
    <subcellularLocation>
        <location evidence="1">Membrane</location>
    </subcellularLocation>
</comment>
<feature type="transmembrane region" description="Helical" evidence="5">
    <location>
        <begin position="56"/>
        <end position="75"/>
    </location>
</feature>
<evidence type="ECO:0000256" key="2">
    <source>
        <dbReference type="ARBA" id="ARBA00022692"/>
    </source>
</evidence>
<dbReference type="OrthoDB" id="513661at2"/>
<protein>
    <recommendedName>
        <fullName evidence="8">MAPEG family protein</fullName>
    </recommendedName>
</protein>
<dbReference type="PANTHER" id="PTHR35371:SF1">
    <property type="entry name" value="BLR7753 PROTEIN"/>
    <property type="match status" value="1"/>
</dbReference>
<reference evidence="6 7" key="1">
    <citation type="submission" date="2019-08" db="EMBL/GenBank/DDBJ databases">
        <title>Draft genome sequence of Lysobacter sp. UKS-15.</title>
        <authorList>
            <person name="Im W.-T."/>
        </authorList>
    </citation>
    <scope>NUCLEOTIDE SEQUENCE [LARGE SCALE GENOMIC DNA]</scope>
    <source>
        <strain evidence="6 7">UKS-15</strain>
    </source>
</reference>
<feature type="transmembrane region" description="Helical" evidence="5">
    <location>
        <begin position="82"/>
        <end position="104"/>
    </location>
</feature>
<dbReference type="SUPFAM" id="SSF161084">
    <property type="entry name" value="MAPEG domain-like"/>
    <property type="match status" value="1"/>
</dbReference>
<evidence type="ECO:0000256" key="1">
    <source>
        <dbReference type="ARBA" id="ARBA00004370"/>
    </source>
</evidence>
<accession>A0A5D8YPY6</accession>
<evidence type="ECO:0000256" key="5">
    <source>
        <dbReference type="SAM" id="Phobius"/>
    </source>
</evidence>
<dbReference type="RefSeq" id="WP_149353709.1">
    <property type="nucleotide sequence ID" value="NZ_VTRV01000187.1"/>
</dbReference>
<dbReference type="Gene3D" id="1.20.120.550">
    <property type="entry name" value="Membrane associated eicosanoid/glutathione metabolism-like domain"/>
    <property type="match status" value="1"/>
</dbReference>
<dbReference type="PANTHER" id="PTHR35371">
    <property type="entry name" value="INNER MEMBRANE PROTEIN"/>
    <property type="match status" value="1"/>
</dbReference>
<gene>
    <name evidence="6" type="ORF">FW784_12725</name>
</gene>
<comment type="caution">
    <text evidence="6">The sequence shown here is derived from an EMBL/GenBank/DDBJ whole genome shotgun (WGS) entry which is preliminary data.</text>
</comment>
<dbReference type="Pfam" id="PF01124">
    <property type="entry name" value="MAPEG"/>
    <property type="match status" value="1"/>
</dbReference>
<keyword evidence="7" id="KW-1185">Reference proteome</keyword>
<evidence type="ECO:0000313" key="6">
    <source>
        <dbReference type="EMBL" id="TZF84336.1"/>
    </source>
</evidence>